<feature type="transmembrane region" description="Helical" evidence="1">
    <location>
        <begin position="24"/>
        <end position="45"/>
    </location>
</feature>
<comment type="caution">
    <text evidence="2">The sequence shown here is derived from an EMBL/GenBank/DDBJ whole genome shotgun (WGS) entry which is preliminary data.</text>
</comment>
<dbReference type="EMBL" id="PTIY01000004">
    <property type="protein sequence ID" value="PPK72329.1"/>
    <property type="molecule type" value="Genomic_DNA"/>
</dbReference>
<reference evidence="2 3" key="1">
    <citation type="submission" date="2018-02" db="EMBL/GenBank/DDBJ databases">
        <title>Subsurface microbial communities from deep shales in Ohio and West Virginia, USA.</title>
        <authorList>
            <person name="Wrighton K."/>
        </authorList>
    </citation>
    <scope>NUCLEOTIDE SEQUENCE [LARGE SCALE GENOMIC DNA]</scope>
    <source>
        <strain evidence="2 3">OWC-G53F</strain>
    </source>
</reference>
<name>A0A2S6H4B2_9GAMM</name>
<evidence type="ECO:0000313" key="3">
    <source>
        <dbReference type="Proteomes" id="UP000238071"/>
    </source>
</evidence>
<gene>
    <name evidence="2" type="ORF">B0F88_104122</name>
</gene>
<evidence type="ECO:0000256" key="1">
    <source>
        <dbReference type="SAM" id="Phobius"/>
    </source>
</evidence>
<keyword evidence="1" id="KW-1133">Transmembrane helix</keyword>
<organism evidence="2 3">
    <name type="scientific">Methylobacter tundripaludum</name>
    <dbReference type="NCBI Taxonomy" id="173365"/>
    <lineage>
        <taxon>Bacteria</taxon>
        <taxon>Pseudomonadati</taxon>
        <taxon>Pseudomonadota</taxon>
        <taxon>Gammaproteobacteria</taxon>
        <taxon>Methylococcales</taxon>
        <taxon>Methylococcaceae</taxon>
        <taxon>Methylobacter</taxon>
    </lineage>
</organism>
<sequence length="104" mass="11585">MNIPDRDYMLERLRNEKPKTKSSALYKIILFGIVALVLIANGIGLTKELKTPAANPTDSEALKINSIVQSTAKMIQSIQQQVNPAPKSRVCKIKQNGEEECKFI</sequence>
<proteinExistence type="predicted"/>
<dbReference type="RefSeq" id="WP_104423124.1">
    <property type="nucleotide sequence ID" value="NZ_PTIY01000004.1"/>
</dbReference>
<evidence type="ECO:0000313" key="2">
    <source>
        <dbReference type="EMBL" id="PPK72329.1"/>
    </source>
</evidence>
<keyword evidence="1" id="KW-0472">Membrane</keyword>
<keyword evidence="1" id="KW-0812">Transmembrane</keyword>
<dbReference type="AlphaFoldDB" id="A0A2S6H4B2"/>
<dbReference type="Proteomes" id="UP000238071">
    <property type="component" value="Unassembled WGS sequence"/>
</dbReference>
<keyword evidence="3" id="KW-1185">Reference proteome</keyword>
<protein>
    <submittedName>
        <fullName evidence="2">Uncharacterized protein</fullName>
    </submittedName>
</protein>
<accession>A0A2S6H4B2</accession>